<accession>A0A3N7JRE8</accession>
<feature type="domain" description="YjeF C-terminal" evidence="20">
    <location>
        <begin position="224"/>
        <end position="493"/>
    </location>
</feature>
<organism evidence="22 23">
    <name type="scientific">Piscinibacter terrae</name>
    <dbReference type="NCBI Taxonomy" id="2496871"/>
    <lineage>
        <taxon>Bacteria</taxon>
        <taxon>Pseudomonadati</taxon>
        <taxon>Pseudomonadota</taxon>
        <taxon>Betaproteobacteria</taxon>
        <taxon>Burkholderiales</taxon>
        <taxon>Sphaerotilaceae</taxon>
        <taxon>Piscinibacter</taxon>
    </lineage>
</organism>
<comment type="similarity">
    <text evidence="17">Belongs to the NnrD/CARKD family.</text>
</comment>
<feature type="binding site" evidence="18">
    <location>
        <begin position="132"/>
        <end position="138"/>
    </location>
    <ligand>
        <name>(6S)-NADPHX</name>
        <dbReference type="ChEBI" id="CHEBI:64076"/>
    </ligand>
</feature>
<feature type="binding site" evidence="18">
    <location>
        <position position="66"/>
    </location>
    <ligand>
        <name>K(+)</name>
        <dbReference type="ChEBI" id="CHEBI:29103"/>
    </ligand>
</feature>
<dbReference type="InterPro" id="IPR030677">
    <property type="entry name" value="Nnr"/>
</dbReference>
<feature type="binding site" evidence="17">
    <location>
        <position position="372"/>
    </location>
    <ligand>
        <name>(6S)-NADPHX</name>
        <dbReference type="ChEBI" id="CHEBI:64076"/>
    </ligand>
</feature>
<dbReference type="EC" id="4.2.1.136" evidence="19"/>
<dbReference type="PIRSF" id="PIRSF017184">
    <property type="entry name" value="Nnr"/>
    <property type="match status" value="1"/>
</dbReference>
<feature type="binding site" evidence="17">
    <location>
        <position position="318"/>
    </location>
    <ligand>
        <name>(6S)-NADPHX</name>
        <dbReference type="ChEBI" id="CHEBI:64076"/>
    </ligand>
</feature>
<comment type="catalytic activity">
    <reaction evidence="15 17 19">
        <text>(6S)-NADHX + ADP = AMP + phosphate + NADH + H(+)</text>
        <dbReference type="Rhea" id="RHEA:32223"/>
        <dbReference type="ChEBI" id="CHEBI:15378"/>
        <dbReference type="ChEBI" id="CHEBI:43474"/>
        <dbReference type="ChEBI" id="CHEBI:57945"/>
        <dbReference type="ChEBI" id="CHEBI:64074"/>
        <dbReference type="ChEBI" id="CHEBI:456215"/>
        <dbReference type="ChEBI" id="CHEBI:456216"/>
        <dbReference type="EC" id="4.2.1.136"/>
    </reaction>
</comment>
<dbReference type="Proteomes" id="UP000267464">
    <property type="component" value="Unassembled WGS sequence"/>
</dbReference>
<comment type="similarity">
    <text evidence="3 19">In the N-terminal section; belongs to the NnrE/AIBP family.</text>
</comment>
<evidence type="ECO:0000256" key="1">
    <source>
        <dbReference type="ARBA" id="ARBA00000013"/>
    </source>
</evidence>
<dbReference type="NCBIfam" id="TIGR00197">
    <property type="entry name" value="yjeF_nterm"/>
    <property type="match status" value="1"/>
</dbReference>
<dbReference type="InterPro" id="IPR029056">
    <property type="entry name" value="Ribokinase-like"/>
</dbReference>
<comment type="cofactor">
    <cofactor evidence="18 19">
        <name>K(+)</name>
        <dbReference type="ChEBI" id="CHEBI:29103"/>
    </cofactor>
    <text evidence="18 19">Binds 1 potassium ion per subunit.</text>
</comment>
<dbReference type="Gene3D" id="3.40.1190.20">
    <property type="match status" value="1"/>
</dbReference>
<dbReference type="Pfam" id="PF03853">
    <property type="entry name" value="YjeF_N"/>
    <property type="match status" value="1"/>
</dbReference>
<reference evidence="22 23" key="2">
    <citation type="submission" date="2018-12" db="EMBL/GenBank/DDBJ databases">
        <title>Rhizobacter gummiphilus sp. nov., a rubber-degrading bacterium isolated from the soil of a botanical garden in Japan.</title>
        <authorList>
            <person name="Shunsuke S.S."/>
        </authorList>
    </citation>
    <scope>NUCLEOTIDE SEQUENCE [LARGE SCALE GENOMIC DNA]</scope>
    <source>
        <strain evidence="22 23">S-16</strain>
    </source>
</reference>
<dbReference type="InterPro" id="IPR017953">
    <property type="entry name" value="Carbohydrate_kinase_pred_CS"/>
</dbReference>
<evidence type="ECO:0000313" key="23">
    <source>
        <dbReference type="Proteomes" id="UP000267464"/>
    </source>
</evidence>
<evidence type="ECO:0000256" key="16">
    <source>
        <dbReference type="ARBA" id="ARBA00049209"/>
    </source>
</evidence>
<dbReference type="RefSeq" id="WP_124541298.1">
    <property type="nucleotide sequence ID" value="NZ_QUSW01000004.1"/>
</dbReference>
<evidence type="ECO:0000256" key="9">
    <source>
        <dbReference type="ARBA" id="ARBA00022958"/>
    </source>
</evidence>
<dbReference type="GO" id="GO:0052856">
    <property type="term" value="F:NAD(P)HX epimerase activity"/>
    <property type="evidence" value="ECO:0007669"/>
    <property type="project" value="UniProtKB-UniRule"/>
</dbReference>
<dbReference type="Pfam" id="PF01256">
    <property type="entry name" value="Carb_kinase"/>
    <property type="match status" value="1"/>
</dbReference>
<name>A0A3N7JRE8_9BURK</name>
<evidence type="ECO:0000256" key="2">
    <source>
        <dbReference type="ARBA" id="ARBA00000909"/>
    </source>
</evidence>
<feature type="binding site" evidence="17">
    <location>
        <position position="439"/>
    </location>
    <ligand>
        <name>(6S)-NADPHX</name>
        <dbReference type="ChEBI" id="CHEBI:64076"/>
    </ligand>
</feature>
<dbReference type="GO" id="GO:0005524">
    <property type="term" value="F:ATP binding"/>
    <property type="evidence" value="ECO:0007669"/>
    <property type="project" value="UniProtKB-UniRule"/>
</dbReference>
<dbReference type="SUPFAM" id="SSF64153">
    <property type="entry name" value="YjeF N-terminal domain-like"/>
    <property type="match status" value="1"/>
</dbReference>
<dbReference type="GO" id="GO:0052855">
    <property type="term" value="F:ADP-dependent NAD(P)H-hydrate dehydratase activity"/>
    <property type="evidence" value="ECO:0007669"/>
    <property type="project" value="UniProtKB-UniRule"/>
</dbReference>
<keyword evidence="13" id="KW-0511">Multifunctional enzyme</keyword>
<evidence type="ECO:0000256" key="11">
    <source>
        <dbReference type="ARBA" id="ARBA00023235"/>
    </source>
</evidence>
<evidence type="ECO:0000259" key="20">
    <source>
        <dbReference type="PROSITE" id="PS51383"/>
    </source>
</evidence>
<comment type="function">
    <text evidence="17">Catalyzes the dehydration of the S-form of NAD(P)HX at the expense of ADP, which is converted to AMP. Together with NAD(P)HX epimerase, which catalyzes the epimerization of the S- and R-forms, the enzyme allows the repair of both epimers of NAD(P)HX, a damaged form of NAD(P)H that is a result of enzymatic or heat-dependent hydration.</text>
</comment>
<comment type="function">
    <text evidence="18">Catalyzes the epimerization of the S- and R-forms of NAD(P)HX, a damaged form of NAD(P)H that is a result of enzymatic or heat-dependent hydration. This is a prerequisite for the S-specific NAD(P)H-hydrate dehydratase to allow the repair of both epimers of NAD(P)HX.</text>
</comment>
<dbReference type="PANTHER" id="PTHR12592:SF0">
    <property type="entry name" value="ATP-DEPENDENT (S)-NAD(P)H-HYDRATE DEHYDRATASE"/>
    <property type="match status" value="1"/>
</dbReference>
<dbReference type="HAMAP" id="MF_01966">
    <property type="entry name" value="NADHX_epimerase"/>
    <property type="match status" value="1"/>
</dbReference>
<feature type="binding site" evidence="18">
    <location>
        <position position="161"/>
    </location>
    <ligand>
        <name>(6S)-NADPHX</name>
        <dbReference type="ChEBI" id="CHEBI:64076"/>
    </ligand>
</feature>
<evidence type="ECO:0000256" key="14">
    <source>
        <dbReference type="ARBA" id="ARBA00025153"/>
    </source>
</evidence>
<comment type="catalytic activity">
    <reaction evidence="1 18 19">
        <text>(6R)-NADHX = (6S)-NADHX</text>
        <dbReference type="Rhea" id="RHEA:32215"/>
        <dbReference type="ChEBI" id="CHEBI:64074"/>
        <dbReference type="ChEBI" id="CHEBI:64075"/>
        <dbReference type="EC" id="5.1.99.6"/>
    </reaction>
</comment>
<protein>
    <recommendedName>
        <fullName evidence="19">Bifunctional NAD(P)H-hydrate repair enzyme</fullName>
    </recommendedName>
    <alternativeName>
        <fullName evidence="19">Nicotinamide nucleotide repair protein</fullName>
    </alternativeName>
    <domain>
        <recommendedName>
            <fullName evidence="19">ADP-dependent (S)-NAD(P)H-hydrate dehydratase</fullName>
            <ecNumber evidence="19">4.2.1.136</ecNumber>
        </recommendedName>
        <alternativeName>
            <fullName evidence="19">ADP-dependent NAD(P)HX dehydratase</fullName>
        </alternativeName>
    </domain>
    <domain>
        <recommendedName>
            <fullName evidence="19">NAD(P)H-hydrate epimerase</fullName>
            <ecNumber evidence="19">5.1.99.6</ecNumber>
        </recommendedName>
    </domain>
</protein>
<keyword evidence="9 18" id="KW-0630">Potassium</keyword>
<comment type="caution">
    <text evidence="22">The sequence shown here is derived from an EMBL/GenBank/DDBJ whole genome shotgun (WGS) entry which is preliminary data.</text>
</comment>
<keyword evidence="6 17" id="KW-0547">Nucleotide-binding</keyword>
<dbReference type="CDD" id="cd01171">
    <property type="entry name" value="YXKO-related"/>
    <property type="match status" value="1"/>
</dbReference>
<keyword evidence="23" id="KW-1185">Reference proteome</keyword>
<keyword evidence="7 17" id="KW-0067">ATP-binding</keyword>
<dbReference type="GO" id="GO:0110051">
    <property type="term" value="P:metabolite repair"/>
    <property type="evidence" value="ECO:0007669"/>
    <property type="project" value="TreeGrafter"/>
</dbReference>
<feature type="binding site" evidence="18">
    <location>
        <position position="128"/>
    </location>
    <ligand>
        <name>K(+)</name>
        <dbReference type="ChEBI" id="CHEBI:29103"/>
    </ligand>
</feature>
<keyword evidence="5 18" id="KW-0479">Metal-binding</keyword>
<dbReference type="Gene3D" id="3.40.50.10260">
    <property type="entry name" value="YjeF N-terminal domain"/>
    <property type="match status" value="1"/>
</dbReference>
<feature type="binding site" evidence="17">
    <location>
        <begin position="409"/>
        <end position="413"/>
    </location>
    <ligand>
        <name>AMP</name>
        <dbReference type="ChEBI" id="CHEBI:456215"/>
    </ligand>
</feature>
<dbReference type="NCBIfam" id="TIGR00196">
    <property type="entry name" value="yjeF_cterm"/>
    <property type="match status" value="1"/>
</dbReference>
<feature type="binding site" evidence="18">
    <location>
        <position position="164"/>
    </location>
    <ligand>
        <name>K(+)</name>
        <dbReference type="ChEBI" id="CHEBI:29103"/>
    </ligand>
</feature>
<sequence length="493" mass="50526">MQRVLPPTHDLPLFGPQATRRIEQAAMAALPPHALMRRAGLAVARWALAIAPHAGRIWVAAGPGNNGGDGFEAALHLAGWGKHVSVTFHGDEARLPDDAKDAFARAKDNGIDIRPSGDVPADAELIIDALLGIGANRPPSEAIARCIATINEAACPVLAVDAPSGLDVATGQPLGASAVRASHTISLLTLKPGLFTAHGRDHVGEVWFDDLAVAAGNEAPDAWLTGSDITHAQPRDHAAHKGSFGDVAVIGGAPSMSGAALLAGRSALAAGAGRVYVSLLDDAAPGMDPVRPELMFRQHWWQSPDATLAQTTVVCGCGGGDAVRAALPRVLSASARLVLDADALNAIAQDASLQALLAARAARAHPTVLTPHPLEAARLLGISTTEVQADRLGVARRLAERFHCVALLKGSGTVIASAIGPARINPTGNASLATAGTGDVLAGWLGGLWSQDAQGDPSQVAAVAAWQHGQAADLHRSGPLLASDLIHALAKAR</sequence>
<evidence type="ECO:0000256" key="4">
    <source>
        <dbReference type="ARBA" id="ARBA00009524"/>
    </source>
</evidence>
<keyword evidence="8 17" id="KW-0521">NADP</keyword>
<evidence type="ECO:0000256" key="19">
    <source>
        <dbReference type="PIRNR" id="PIRNR017184"/>
    </source>
</evidence>
<comment type="catalytic activity">
    <reaction evidence="16 17 19">
        <text>(6S)-NADPHX + ADP = AMP + phosphate + NADPH + H(+)</text>
        <dbReference type="Rhea" id="RHEA:32235"/>
        <dbReference type="ChEBI" id="CHEBI:15378"/>
        <dbReference type="ChEBI" id="CHEBI:43474"/>
        <dbReference type="ChEBI" id="CHEBI:57783"/>
        <dbReference type="ChEBI" id="CHEBI:64076"/>
        <dbReference type="ChEBI" id="CHEBI:456215"/>
        <dbReference type="ChEBI" id="CHEBI:456216"/>
        <dbReference type="EC" id="4.2.1.136"/>
    </reaction>
</comment>
<evidence type="ECO:0000256" key="17">
    <source>
        <dbReference type="HAMAP-Rule" id="MF_01965"/>
    </source>
</evidence>
<evidence type="ECO:0000256" key="12">
    <source>
        <dbReference type="ARBA" id="ARBA00023239"/>
    </source>
</evidence>
<dbReference type="InterPro" id="IPR004443">
    <property type="entry name" value="YjeF_N_dom"/>
</dbReference>
<proteinExistence type="inferred from homology"/>
<feature type="binding site" evidence="17">
    <location>
        <position position="259"/>
    </location>
    <ligand>
        <name>(6S)-NADPHX</name>
        <dbReference type="ChEBI" id="CHEBI:64076"/>
    </ligand>
</feature>
<dbReference type="HAMAP" id="MF_01965">
    <property type="entry name" value="NADHX_dehydratase"/>
    <property type="match status" value="1"/>
</dbReference>
<comment type="similarity">
    <text evidence="4 19">In the C-terminal section; belongs to the NnrD/CARKD family.</text>
</comment>
<evidence type="ECO:0000256" key="10">
    <source>
        <dbReference type="ARBA" id="ARBA00023027"/>
    </source>
</evidence>
<evidence type="ECO:0000256" key="6">
    <source>
        <dbReference type="ARBA" id="ARBA00022741"/>
    </source>
</evidence>
<comment type="subunit">
    <text evidence="17">Homotetramer.</text>
</comment>
<evidence type="ECO:0000259" key="21">
    <source>
        <dbReference type="PROSITE" id="PS51385"/>
    </source>
</evidence>
<comment type="catalytic activity">
    <reaction evidence="2 18 19">
        <text>(6R)-NADPHX = (6S)-NADPHX</text>
        <dbReference type="Rhea" id="RHEA:32227"/>
        <dbReference type="ChEBI" id="CHEBI:64076"/>
        <dbReference type="ChEBI" id="CHEBI:64077"/>
        <dbReference type="EC" id="5.1.99.6"/>
    </reaction>
</comment>
<evidence type="ECO:0000256" key="15">
    <source>
        <dbReference type="ARBA" id="ARBA00048238"/>
    </source>
</evidence>
<evidence type="ECO:0000256" key="3">
    <source>
        <dbReference type="ARBA" id="ARBA00006001"/>
    </source>
</evidence>
<reference evidence="22 23" key="1">
    <citation type="submission" date="2018-08" db="EMBL/GenBank/DDBJ databases">
        <authorList>
            <person name="Khan S.A."/>
            <person name="Jeon C.O."/>
            <person name="Chun B.H."/>
            <person name="Jeong S.E."/>
        </authorList>
    </citation>
    <scope>NUCLEOTIDE SEQUENCE [LARGE SCALE GENOMIC DNA]</scope>
    <source>
        <strain evidence="22 23">S-16</strain>
    </source>
</reference>
<dbReference type="EC" id="5.1.99.6" evidence="19"/>
<evidence type="ECO:0000313" key="22">
    <source>
        <dbReference type="EMBL" id="RQP23579.1"/>
    </source>
</evidence>
<dbReference type="InterPro" id="IPR036652">
    <property type="entry name" value="YjeF_N_dom_sf"/>
</dbReference>
<gene>
    <name evidence="17" type="primary">nnrD</name>
    <name evidence="18" type="synonym">nnrE</name>
    <name evidence="22" type="ORF">DZC73_15650</name>
</gene>
<dbReference type="OrthoDB" id="9806925at2"/>
<dbReference type="PROSITE" id="PS51383">
    <property type="entry name" value="YJEF_C_3"/>
    <property type="match status" value="1"/>
</dbReference>
<dbReference type="GO" id="GO:0046496">
    <property type="term" value="P:nicotinamide nucleotide metabolic process"/>
    <property type="evidence" value="ECO:0007669"/>
    <property type="project" value="UniProtKB-UniRule"/>
</dbReference>
<dbReference type="SUPFAM" id="SSF53613">
    <property type="entry name" value="Ribokinase-like"/>
    <property type="match status" value="1"/>
</dbReference>
<dbReference type="PANTHER" id="PTHR12592">
    <property type="entry name" value="ATP-DEPENDENT (S)-NAD(P)H-HYDRATE DEHYDRATASE FAMILY MEMBER"/>
    <property type="match status" value="1"/>
</dbReference>
<comment type="similarity">
    <text evidence="18">Belongs to the NnrE/AIBP family.</text>
</comment>
<dbReference type="EMBL" id="QUSW01000004">
    <property type="protein sequence ID" value="RQP23579.1"/>
    <property type="molecule type" value="Genomic_DNA"/>
</dbReference>
<evidence type="ECO:0000256" key="7">
    <source>
        <dbReference type="ARBA" id="ARBA00022840"/>
    </source>
</evidence>
<evidence type="ECO:0000256" key="13">
    <source>
        <dbReference type="ARBA" id="ARBA00023268"/>
    </source>
</evidence>
<dbReference type="GO" id="GO:0046872">
    <property type="term" value="F:metal ion binding"/>
    <property type="evidence" value="ECO:0007669"/>
    <property type="project" value="UniProtKB-UniRule"/>
</dbReference>
<keyword evidence="10 17" id="KW-0520">NAD</keyword>
<feature type="domain" description="YjeF N-terminal" evidence="21">
    <location>
        <begin position="19"/>
        <end position="219"/>
    </location>
</feature>
<keyword evidence="12 17" id="KW-0456">Lyase</keyword>
<comment type="cofactor">
    <cofactor evidence="17">
        <name>Mg(2+)</name>
        <dbReference type="ChEBI" id="CHEBI:18420"/>
    </cofactor>
</comment>
<keyword evidence="11 18" id="KW-0413">Isomerase</keyword>
<dbReference type="AlphaFoldDB" id="A0A3N7JRE8"/>
<evidence type="ECO:0000256" key="18">
    <source>
        <dbReference type="HAMAP-Rule" id="MF_01966"/>
    </source>
</evidence>
<dbReference type="PROSITE" id="PS51385">
    <property type="entry name" value="YJEF_N"/>
    <property type="match status" value="1"/>
</dbReference>
<evidence type="ECO:0000256" key="8">
    <source>
        <dbReference type="ARBA" id="ARBA00022857"/>
    </source>
</evidence>
<comment type="caution">
    <text evidence="18">Lacks conserved residue(s) required for the propagation of feature annotation.</text>
</comment>
<dbReference type="InterPro" id="IPR000631">
    <property type="entry name" value="CARKD"/>
</dbReference>
<dbReference type="PROSITE" id="PS01050">
    <property type="entry name" value="YJEF_C_2"/>
    <property type="match status" value="1"/>
</dbReference>
<feature type="binding site" evidence="18">
    <location>
        <begin position="65"/>
        <end position="69"/>
    </location>
    <ligand>
        <name>(6S)-NADPHX</name>
        <dbReference type="ChEBI" id="CHEBI:64076"/>
    </ligand>
</feature>
<evidence type="ECO:0000256" key="5">
    <source>
        <dbReference type="ARBA" id="ARBA00022723"/>
    </source>
</evidence>
<feature type="binding site" evidence="17">
    <location>
        <position position="438"/>
    </location>
    <ligand>
        <name>AMP</name>
        <dbReference type="ChEBI" id="CHEBI:456215"/>
    </ligand>
</feature>
<comment type="function">
    <text evidence="14 19">Bifunctional enzyme that catalyzes the epimerization of the S- and R-forms of NAD(P)HX and the dehydration of the S-form of NAD(P)HX at the expense of ADP, which is converted to AMP. This allows the repair of both epimers of NAD(P)HX, a damaged form of NAD(P)H that is a result of enzymatic or heat-dependent hydration.</text>
</comment>